<comment type="caution">
    <text evidence="1">The sequence shown here is derived from an EMBL/GenBank/DDBJ whole genome shotgun (WGS) entry which is preliminary data.</text>
</comment>
<reference evidence="2" key="1">
    <citation type="journal article" date="2019" name="Int. J. Syst. Evol. Microbiol.">
        <title>The Global Catalogue of Microorganisms (GCM) 10K type strain sequencing project: providing services to taxonomists for standard genome sequencing and annotation.</title>
        <authorList>
            <consortium name="The Broad Institute Genomics Platform"/>
            <consortium name="The Broad Institute Genome Sequencing Center for Infectious Disease"/>
            <person name="Wu L."/>
            <person name="Ma J."/>
        </authorList>
    </citation>
    <scope>NUCLEOTIDE SEQUENCE [LARGE SCALE GENOMIC DNA]</scope>
    <source>
        <strain evidence="2">KCTC 52368</strain>
    </source>
</reference>
<evidence type="ECO:0000313" key="2">
    <source>
        <dbReference type="Proteomes" id="UP001597526"/>
    </source>
</evidence>
<sequence length="63" mass="7126">MESAETLHGIYLPVWFKNENFNKPKKYSSLKELVSKIESIKEVEGVSVFGLDVTKPVSPSKNK</sequence>
<dbReference type="EMBL" id="JBHULB010000079">
    <property type="protein sequence ID" value="MFD2588422.1"/>
    <property type="molecule type" value="Genomic_DNA"/>
</dbReference>
<dbReference type="RefSeq" id="WP_377767952.1">
    <property type="nucleotide sequence ID" value="NZ_JBHULB010000079.1"/>
</dbReference>
<name>A0ABW5MZ03_9FLAO</name>
<evidence type="ECO:0000313" key="1">
    <source>
        <dbReference type="EMBL" id="MFD2588422.1"/>
    </source>
</evidence>
<dbReference type="Proteomes" id="UP001597526">
    <property type="component" value="Unassembled WGS sequence"/>
</dbReference>
<organism evidence="1 2">
    <name type="scientific">Croceitalea marina</name>
    <dbReference type="NCBI Taxonomy" id="1775166"/>
    <lineage>
        <taxon>Bacteria</taxon>
        <taxon>Pseudomonadati</taxon>
        <taxon>Bacteroidota</taxon>
        <taxon>Flavobacteriia</taxon>
        <taxon>Flavobacteriales</taxon>
        <taxon>Flavobacteriaceae</taxon>
        <taxon>Croceitalea</taxon>
    </lineage>
</organism>
<keyword evidence="2" id="KW-1185">Reference proteome</keyword>
<protein>
    <submittedName>
        <fullName evidence="1">Uncharacterized protein</fullName>
    </submittedName>
</protein>
<gene>
    <name evidence="1" type="ORF">ACFSQJ_15910</name>
</gene>
<accession>A0ABW5MZ03</accession>
<proteinExistence type="predicted"/>